<proteinExistence type="predicted"/>
<evidence type="ECO:0000313" key="8">
    <source>
        <dbReference type="Proteomes" id="UP000821837"/>
    </source>
</evidence>
<dbReference type="VEuPathDB" id="VectorBase:RSAN_048658"/>
<dbReference type="PANTHER" id="PTHR10131">
    <property type="entry name" value="TNF RECEPTOR ASSOCIATED FACTOR"/>
    <property type="match status" value="1"/>
</dbReference>
<dbReference type="GO" id="GO:0005164">
    <property type="term" value="F:tumor necrosis factor receptor binding"/>
    <property type="evidence" value="ECO:0007669"/>
    <property type="project" value="TreeGrafter"/>
</dbReference>
<feature type="compositionally biased region" description="Basic and acidic residues" evidence="5">
    <location>
        <begin position="265"/>
        <end position="285"/>
    </location>
</feature>
<dbReference type="PANTHER" id="PTHR10131:SF138">
    <property type="entry name" value="RE66324P"/>
    <property type="match status" value="1"/>
</dbReference>
<dbReference type="SUPFAM" id="SSF57850">
    <property type="entry name" value="RING/U-box"/>
    <property type="match status" value="1"/>
</dbReference>
<keyword evidence="1 3" id="KW-0863">Zinc-finger</keyword>
<keyword evidence="4" id="KW-0175">Coiled coil</keyword>
<evidence type="ECO:0000259" key="6">
    <source>
        <dbReference type="PROSITE" id="PS50089"/>
    </source>
</evidence>
<comment type="caution">
    <text evidence="7">The sequence shown here is derived from an EMBL/GenBank/DDBJ whole genome shotgun (WGS) entry which is preliminary data.</text>
</comment>
<evidence type="ECO:0000256" key="4">
    <source>
        <dbReference type="SAM" id="Coils"/>
    </source>
</evidence>
<evidence type="ECO:0000256" key="1">
    <source>
        <dbReference type="ARBA" id="ARBA00022771"/>
    </source>
</evidence>
<dbReference type="SUPFAM" id="SSF49599">
    <property type="entry name" value="TRAF domain-like"/>
    <property type="match status" value="1"/>
</dbReference>
<sequence length="312" mass="34618">MPDLQRVHRFRDYSVAGVNWRPTRFVDEVHCTRVCGLCRMIPKRTVLLPCSHVLCQSCHVANSEACGGRCPLDQEPFAEAECVSYDIPVRTVNALKVYCWNEGHGCQFEGAVEYMLGHYENECAFHTVECLRCGEEVLHRELSMHYVAGCSAAVSTAGTEKTSLECTALTLQDVTAALEELKTLLRDANHEQLLLAIQSQMNQLIEQIRNQESRSAVITQDFVSSATSEVAQVTALSPSTSLQEGNSRQDPNEEASTSSTSRSRSKIESKRPKLEPLMDLPRDRYSAIPPSSEKPADKNSHSALVCERSSPV</sequence>
<reference evidence="7" key="1">
    <citation type="journal article" date="2020" name="Cell">
        <title>Large-Scale Comparative Analyses of Tick Genomes Elucidate Their Genetic Diversity and Vector Capacities.</title>
        <authorList>
            <consortium name="Tick Genome and Microbiome Consortium (TIGMIC)"/>
            <person name="Jia N."/>
            <person name="Wang J."/>
            <person name="Shi W."/>
            <person name="Du L."/>
            <person name="Sun Y."/>
            <person name="Zhan W."/>
            <person name="Jiang J.F."/>
            <person name="Wang Q."/>
            <person name="Zhang B."/>
            <person name="Ji P."/>
            <person name="Bell-Sakyi L."/>
            <person name="Cui X.M."/>
            <person name="Yuan T.T."/>
            <person name="Jiang B.G."/>
            <person name="Yang W.F."/>
            <person name="Lam T.T."/>
            <person name="Chang Q.C."/>
            <person name="Ding S.J."/>
            <person name="Wang X.J."/>
            <person name="Zhu J.G."/>
            <person name="Ruan X.D."/>
            <person name="Zhao L."/>
            <person name="Wei J.T."/>
            <person name="Ye R.Z."/>
            <person name="Que T.C."/>
            <person name="Du C.H."/>
            <person name="Zhou Y.H."/>
            <person name="Cheng J.X."/>
            <person name="Dai P.F."/>
            <person name="Guo W.B."/>
            <person name="Han X.H."/>
            <person name="Huang E.J."/>
            <person name="Li L.F."/>
            <person name="Wei W."/>
            <person name="Gao Y.C."/>
            <person name="Liu J.Z."/>
            <person name="Shao H.Z."/>
            <person name="Wang X."/>
            <person name="Wang C.C."/>
            <person name="Yang T.C."/>
            <person name="Huo Q.B."/>
            <person name="Li W."/>
            <person name="Chen H.Y."/>
            <person name="Chen S.E."/>
            <person name="Zhou L.G."/>
            <person name="Ni X.B."/>
            <person name="Tian J.H."/>
            <person name="Sheng Y."/>
            <person name="Liu T."/>
            <person name="Pan Y.S."/>
            <person name="Xia L.Y."/>
            <person name="Li J."/>
            <person name="Zhao F."/>
            <person name="Cao W.C."/>
        </authorList>
    </citation>
    <scope>NUCLEOTIDE SEQUENCE</scope>
    <source>
        <strain evidence="7">Rsan-2018</strain>
    </source>
</reference>
<dbReference type="PROSITE" id="PS50089">
    <property type="entry name" value="ZF_RING_2"/>
    <property type="match status" value="1"/>
</dbReference>
<dbReference type="Gene3D" id="3.30.40.10">
    <property type="entry name" value="Zinc/RING finger domain, C3HC4 (zinc finger)"/>
    <property type="match status" value="1"/>
</dbReference>
<evidence type="ECO:0000256" key="3">
    <source>
        <dbReference type="PROSITE-ProRule" id="PRU00175"/>
    </source>
</evidence>
<dbReference type="EMBL" id="JABSTV010001246">
    <property type="protein sequence ID" value="KAH7976529.1"/>
    <property type="molecule type" value="Genomic_DNA"/>
</dbReference>
<keyword evidence="8" id="KW-1185">Reference proteome</keyword>
<feature type="coiled-coil region" evidence="4">
    <location>
        <begin position="171"/>
        <end position="214"/>
    </location>
</feature>
<dbReference type="GO" id="GO:0043122">
    <property type="term" value="P:regulation of canonical NF-kappaB signal transduction"/>
    <property type="evidence" value="ECO:0007669"/>
    <property type="project" value="TreeGrafter"/>
</dbReference>
<name>A0A9D4QF02_RHISA</name>
<dbReference type="GO" id="GO:0008270">
    <property type="term" value="F:zinc ion binding"/>
    <property type="evidence" value="ECO:0007669"/>
    <property type="project" value="UniProtKB-KW"/>
</dbReference>
<feature type="region of interest" description="Disordered" evidence="5">
    <location>
        <begin position="234"/>
        <end position="312"/>
    </location>
</feature>
<reference evidence="7" key="2">
    <citation type="submission" date="2021-09" db="EMBL/GenBank/DDBJ databases">
        <authorList>
            <person name="Jia N."/>
            <person name="Wang J."/>
            <person name="Shi W."/>
            <person name="Du L."/>
            <person name="Sun Y."/>
            <person name="Zhan W."/>
            <person name="Jiang J."/>
            <person name="Wang Q."/>
            <person name="Zhang B."/>
            <person name="Ji P."/>
            <person name="Sakyi L.B."/>
            <person name="Cui X."/>
            <person name="Yuan T."/>
            <person name="Jiang B."/>
            <person name="Yang W."/>
            <person name="Lam T.T.-Y."/>
            <person name="Chang Q."/>
            <person name="Ding S."/>
            <person name="Wang X."/>
            <person name="Zhu J."/>
            <person name="Ruan X."/>
            <person name="Zhao L."/>
            <person name="Wei J."/>
            <person name="Que T."/>
            <person name="Du C."/>
            <person name="Cheng J."/>
            <person name="Dai P."/>
            <person name="Han X."/>
            <person name="Huang E."/>
            <person name="Gao Y."/>
            <person name="Liu J."/>
            <person name="Shao H."/>
            <person name="Ye R."/>
            <person name="Li L."/>
            <person name="Wei W."/>
            <person name="Wang X."/>
            <person name="Wang C."/>
            <person name="Huo Q."/>
            <person name="Li W."/>
            <person name="Guo W."/>
            <person name="Chen H."/>
            <person name="Chen S."/>
            <person name="Zhou L."/>
            <person name="Zhou L."/>
            <person name="Ni X."/>
            <person name="Tian J."/>
            <person name="Zhou Y."/>
            <person name="Sheng Y."/>
            <person name="Liu T."/>
            <person name="Pan Y."/>
            <person name="Xia L."/>
            <person name="Li J."/>
            <person name="Zhao F."/>
            <person name="Cao W."/>
        </authorList>
    </citation>
    <scope>NUCLEOTIDE SEQUENCE</scope>
    <source>
        <strain evidence="7">Rsan-2018</strain>
        <tissue evidence="7">Larvae</tissue>
    </source>
</reference>
<evidence type="ECO:0000256" key="2">
    <source>
        <dbReference type="ARBA" id="ARBA00022833"/>
    </source>
</evidence>
<feature type="domain" description="RING-type" evidence="6">
    <location>
        <begin position="35"/>
        <end position="74"/>
    </location>
</feature>
<keyword evidence="1 3" id="KW-0479">Metal-binding</keyword>
<dbReference type="AlphaFoldDB" id="A0A9D4QF02"/>
<evidence type="ECO:0000313" key="7">
    <source>
        <dbReference type="EMBL" id="KAH7976529.1"/>
    </source>
</evidence>
<dbReference type="GO" id="GO:0009898">
    <property type="term" value="C:cytoplasmic side of plasma membrane"/>
    <property type="evidence" value="ECO:0007669"/>
    <property type="project" value="TreeGrafter"/>
</dbReference>
<protein>
    <recommendedName>
        <fullName evidence="6">RING-type domain-containing protein</fullName>
    </recommendedName>
</protein>
<dbReference type="InterPro" id="IPR013083">
    <property type="entry name" value="Znf_RING/FYVE/PHD"/>
</dbReference>
<dbReference type="InterPro" id="IPR001841">
    <property type="entry name" value="Znf_RING"/>
</dbReference>
<dbReference type="Proteomes" id="UP000821837">
    <property type="component" value="Chromosome 10"/>
</dbReference>
<keyword evidence="2" id="KW-0862">Zinc</keyword>
<organism evidence="7 8">
    <name type="scientific">Rhipicephalus sanguineus</name>
    <name type="common">Brown dog tick</name>
    <name type="synonym">Ixodes sanguineus</name>
    <dbReference type="NCBI Taxonomy" id="34632"/>
    <lineage>
        <taxon>Eukaryota</taxon>
        <taxon>Metazoa</taxon>
        <taxon>Ecdysozoa</taxon>
        <taxon>Arthropoda</taxon>
        <taxon>Chelicerata</taxon>
        <taxon>Arachnida</taxon>
        <taxon>Acari</taxon>
        <taxon>Parasitiformes</taxon>
        <taxon>Ixodida</taxon>
        <taxon>Ixodoidea</taxon>
        <taxon>Ixodidae</taxon>
        <taxon>Rhipicephalinae</taxon>
        <taxon>Rhipicephalus</taxon>
        <taxon>Rhipicephalus</taxon>
    </lineage>
</organism>
<feature type="compositionally biased region" description="Polar residues" evidence="5">
    <location>
        <begin position="234"/>
        <end position="249"/>
    </location>
</feature>
<accession>A0A9D4QF02</accession>
<gene>
    <name evidence="7" type="ORF">HPB52_015806</name>
</gene>
<evidence type="ECO:0000256" key="5">
    <source>
        <dbReference type="SAM" id="MobiDB-lite"/>
    </source>
</evidence>